<dbReference type="InterPro" id="IPR036661">
    <property type="entry name" value="Luciferase-like_sf"/>
</dbReference>
<proteinExistence type="predicted"/>
<dbReference type="NCBIfam" id="TIGR03558">
    <property type="entry name" value="oxido_grp_1"/>
    <property type="match status" value="1"/>
</dbReference>
<dbReference type="Gene3D" id="3.20.20.30">
    <property type="entry name" value="Luciferase-like domain"/>
    <property type="match status" value="1"/>
</dbReference>
<dbReference type="InterPro" id="IPR050766">
    <property type="entry name" value="Bact_Lucif_Oxidored"/>
</dbReference>
<dbReference type="InterPro" id="IPR019949">
    <property type="entry name" value="CmoO-like"/>
</dbReference>
<name>A0ABQ5U2Z4_9PROT</name>
<comment type="caution">
    <text evidence="3">The sequence shown here is derived from an EMBL/GenBank/DDBJ whole genome shotgun (WGS) entry which is preliminary data.</text>
</comment>
<dbReference type="EMBL" id="BSNF01000006">
    <property type="protein sequence ID" value="GLQ06103.1"/>
    <property type="molecule type" value="Genomic_DNA"/>
</dbReference>
<reference evidence="3" key="1">
    <citation type="journal article" date="2014" name="Int. J. Syst. Evol. Microbiol.">
        <title>Complete genome of a new Firmicutes species belonging to the dominant human colonic microbiota ('Ruminococcus bicirculans') reveals two chromosomes and a selective capacity to utilize plant glucans.</title>
        <authorList>
            <consortium name="NISC Comparative Sequencing Program"/>
            <person name="Wegmann U."/>
            <person name="Louis P."/>
            <person name="Goesmann A."/>
            <person name="Henrissat B."/>
            <person name="Duncan S.H."/>
            <person name="Flint H.J."/>
        </authorList>
    </citation>
    <scope>NUCLEOTIDE SEQUENCE</scope>
    <source>
        <strain evidence="3">NBRC 103408</strain>
    </source>
</reference>
<dbReference type="PANTHER" id="PTHR30137">
    <property type="entry name" value="LUCIFERASE-LIKE MONOOXYGENASE"/>
    <property type="match status" value="1"/>
</dbReference>
<reference evidence="3" key="2">
    <citation type="submission" date="2023-01" db="EMBL/GenBank/DDBJ databases">
        <title>Draft genome sequence of Sneathiella chinensis strain NBRC 103408.</title>
        <authorList>
            <person name="Sun Q."/>
            <person name="Mori K."/>
        </authorList>
    </citation>
    <scope>NUCLEOTIDE SEQUENCE</scope>
    <source>
        <strain evidence="3">NBRC 103408</strain>
    </source>
</reference>
<evidence type="ECO:0000313" key="3">
    <source>
        <dbReference type="EMBL" id="GLQ06103.1"/>
    </source>
</evidence>
<dbReference type="RefSeq" id="WP_169560169.1">
    <property type="nucleotide sequence ID" value="NZ_BSNF01000006.1"/>
</dbReference>
<dbReference type="InterPro" id="IPR011251">
    <property type="entry name" value="Luciferase-like_dom"/>
</dbReference>
<protein>
    <recommendedName>
        <fullName evidence="2">Luciferase-like domain-containing protein</fullName>
    </recommendedName>
</protein>
<evidence type="ECO:0000259" key="2">
    <source>
        <dbReference type="Pfam" id="PF00296"/>
    </source>
</evidence>
<evidence type="ECO:0000256" key="1">
    <source>
        <dbReference type="ARBA" id="ARBA00007789"/>
    </source>
</evidence>
<organism evidence="3 4">
    <name type="scientific">Sneathiella chinensis</name>
    <dbReference type="NCBI Taxonomy" id="349750"/>
    <lineage>
        <taxon>Bacteria</taxon>
        <taxon>Pseudomonadati</taxon>
        <taxon>Pseudomonadota</taxon>
        <taxon>Alphaproteobacteria</taxon>
        <taxon>Sneathiellales</taxon>
        <taxon>Sneathiellaceae</taxon>
        <taxon>Sneathiella</taxon>
    </lineage>
</organism>
<evidence type="ECO:0000313" key="4">
    <source>
        <dbReference type="Proteomes" id="UP001161409"/>
    </source>
</evidence>
<dbReference type="SUPFAM" id="SSF51679">
    <property type="entry name" value="Bacterial luciferase-like"/>
    <property type="match status" value="1"/>
</dbReference>
<feature type="domain" description="Luciferase-like" evidence="2">
    <location>
        <begin position="6"/>
        <end position="308"/>
    </location>
</feature>
<dbReference type="Pfam" id="PF00296">
    <property type="entry name" value="Bac_luciferase"/>
    <property type="match status" value="1"/>
</dbReference>
<comment type="similarity">
    <text evidence="1">To bacterial alkanal monooxygenase alpha and beta chains.</text>
</comment>
<dbReference type="Proteomes" id="UP001161409">
    <property type="component" value="Unassembled WGS sequence"/>
</dbReference>
<accession>A0ABQ5U2Z4</accession>
<sequence length="336" mass="37091">MRKIRLSVLDQSPVRAGATAGDALFETIELAKLADRLGFYRYWVAEHHNSTGLTGSAPEIMIARLAAATQRIRLGSAGVMLSHYSPFKVAETFNLLEALYPGRIDLGIGRAPGSDQITAHALAYGTPPRGPREYPTQVRDLIGFLHDQMPADHPLAAVHATPVPDNPAPVWMLGSSDQSAQMAAHFGTPFSFAHFITDEQGPEIMNMYRKTFQPSGLIPEPEGNIGIFVICADTDEEADRLAASRDLWRVRLDRGQIGPVPSVEEALAYDYSPEEEMRRQYHRRRNIVGNPETVKAGLLETLNRYGVDEAVVVTITHDHAARLHSYKLLADAFQLT</sequence>
<keyword evidence="4" id="KW-1185">Reference proteome</keyword>
<dbReference type="CDD" id="cd00347">
    <property type="entry name" value="Flavin_utilizing_monoxygenases"/>
    <property type="match status" value="1"/>
</dbReference>
<dbReference type="PANTHER" id="PTHR30137:SF20">
    <property type="entry name" value="N-ACETYL-S-ALKYLCYSTEINE MONOOXYGENASE"/>
    <property type="match status" value="1"/>
</dbReference>
<gene>
    <name evidence="3" type="ORF">GCM10007924_13240</name>
</gene>